<dbReference type="AlphaFoldDB" id="A0AAX3RK24"/>
<name>A0AAX3RK24_BACIU</name>
<dbReference type="Gene3D" id="3.30.730.10">
    <property type="entry name" value="AP2/ERF domain"/>
    <property type="match status" value="1"/>
</dbReference>
<dbReference type="GO" id="GO:0004519">
    <property type="term" value="F:endonuclease activity"/>
    <property type="evidence" value="ECO:0007669"/>
    <property type="project" value="UniProtKB-KW"/>
</dbReference>
<dbReference type="SUPFAM" id="SSF54171">
    <property type="entry name" value="DNA-binding domain"/>
    <property type="match status" value="1"/>
</dbReference>
<dbReference type="Pfam" id="PF13392">
    <property type="entry name" value="HNH_3"/>
    <property type="match status" value="1"/>
</dbReference>
<protein>
    <submittedName>
        <fullName evidence="5">HNH endonuclease</fullName>
    </submittedName>
</protein>
<evidence type="ECO:0000256" key="3">
    <source>
        <dbReference type="ARBA" id="ARBA00023163"/>
    </source>
</evidence>
<dbReference type="GO" id="GO:0003700">
    <property type="term" value="F:DNA-binding transcription factor activity"/>
    <property type="evidence" value="ECO:0007669"/>
    <property type="project" value="InterPro"/>
</dbReference>
<dbReference type="GO" id="GO:0003677">
    <property type="term" value="F:DNA binding"/>
    <property type="evidence" value="ECO:0007669"/>
    <property type="project" value="UniProtKB-KW"/>
</dbReference>
<sequence>MKKIPLSDGRYALVDGDDFDFLSQYKWHYNKNGYALRNQRVAKNKYSAVYMHRFICGLSPGDGKIVDHKNGNGLDNRRQNLRVCTKTQNQQNQKPRHTKVSRFKGVGFYKRDQKWRARIVVNKQDIELGKFDTEIEAAKAYNEAAKKYHGEFAWLNKIDAEDAV</sequence>
<dbReference type="InterPro" id="IPR016177">
    <property type="entry name" value="DNA-bd_dom_sf"/>
</dbReference>
<dbReference type="Proteomes" id="UP001214898">
    <property type="component" value="Chromosome"/>
</dbReference>
<keyword evidence="2" id="KW-0238">DNA-binding</keyword>
<dbReference type="InterPro" id="IPR001471">
    <property type="entry name" value="AP2/ERF_dom"/>
</dbReference>
<keyword evidence="1" id="KW-0805">Transcription regulation</keyword>
<accession>A0AAX3RK24</accession>
<evidence type="ECO:0000313" key="5">
    <source>
        <dbReference type="EMBL" id="WEY83104.1"/>
    </source>
</evidence>
<dbReference type="Gene3D" id="3.90.75.20">
    <property type="match status" value="1"/>
</dbReference>
<feature type="domain" description="AP2/ERF" evidence="4">
    <location>
        <begin position="102"/>
        <end position="158"/>
    </location>
</feature>
<dbReference type="InterPro" id="IPR044925">
    <property type="entry name" value="His-Me_finger_sf"/>
</dbReference>
<dbReference type="PROSITE" id="PS51032">
    <property type="entry name" value="AP2_ERF"/>
    <property type="match status" value="1"/>
</dbReference>
<evidence type="ECO:0000259" key="4">
    <source>
        <dbReference type="PROSITE" id="PS51032"/>
    </source>
</evidence>
<reference evidence="5" key="1">
    <citation type="submission" date="2025-02" db="EMBL/GenBank/DDBJ databases">
        <title>Complete genome sequences of 52 Bacillus and Priestia strains isolated from West-African fermentations and 26 reference strains from the DSMZ collection.</title>
        <authorList>
            <person name="Wiedenbein E.S."/>
            <person name="Canoy T.S."/>
            <person name="Hui Y."/>
            <person name="Parkouda C."/>
            <person name="Dawende C."/>
            <person name="Ametefe E."/>
            <person name="Jespersen L."/>
            <person name="Nielsen D.S."/>
        </authorList>
    </citation>
    <scope>NUCLEOTIDE SEQUENCE</scope>
    <source>
        <strain evidence="5">PRO56</strain>
    </source>
</reference>
<dbReference type="EMBL" id="CP120576">
    <property type="protein sequence ID" value="WEY83104.1"/>
    <property type="molecule type" value="Genomic_DNA"/>
</dbReference>
<dbReference type="SUPFAM" id="SSF54060">
    <property type="entry name" value="His-Me finger endonucleases"/>
    <property type="match status" value="1"/>
</dbReference>
<gene>
    <name evidence="5" type="ORF">P5633_11655</name>
</gene>
<evidence type="ECO:0000313" key="6">
    <source>
        <dbReference type="Proteomes" id="UP001214898"/>
    </source>
</evidence>
<keyword evidence="3" id="KW-0804">Transcription</keyword>
<organism evidence="5 6">
    <name type="scientific">Bacillus subtilis</name>
    <dbReference type="NCBI Taxonomy" id="1423"/>
    <lineage>
        <taxon>Bacteria</taxon>
        <taxon>Bacillati</taxon>
        <taxon>Bacillota</taxon>
        <taxon>Bacilli</taxon>
        <taxon>Bacillales</taxon>
        <taxon>Bacillaceae</taxon>
        <taxon>Bacillus</taxon>
    </lineage>
</organism>
<dbReference type="InterPro" id="IPR003615">
    <property type="entry name" value="HNH_nuc"/>
</dbReference>
<dbReference type="InterPro" id="IPR036955">
    <property type="entry name" value="AP2/ERF_dom_sf"/>
</dbReference>
<keyword evidence="5" id="KW-0378">Hydrolase</keyword>
<evidence type="ECO:0000256" key="1">
    <source>
        <dbReference type="ARBA" id="ARBA00023015"/>
    </source>
</evidence>
<dbReference type="SMART" id="SM00380">
    <property type="entry name" value="AP2"/>
    <property type="match status" value="1"/>
</dbReference>
<keyword evidence="5" id="KW-0540">Nuclease</keyword>
<keyword evidence="5" id="KW-0255">Endonuclease</keyword>
<evidence type="ECO:0000256" key="2">
    <source>
        <dbReference type="ARBA" id="ARBA00023125"/>
    </source>
</evidence>
<dbReference type="Pfam" id="PF00847">
    <property type="entry name" value="AP2"/>
    <property type="match status" value="1"/>
</dbReference>
<proteinExistence type="predicted"/>